<evidence type="ECO:0000256" key="5">
    <source>
        <dbReference type="ARBA" id="ARBA00023136"/>
    </source>
</evidence>
<evidence type="ECO:0000313" key="8">
    <source>
        <dbReference type="Proteomes" id="UP000305888"/>
    </source>
</evidence>
<dbReference type="Pfam" id="PF03279">
    <property type="entry name" value="Lip_A_acyltrans"/>
    <property type="match status" value="1"/>
</dbReference>
<evidence type="ECO:0000256" key="4">
    <source>
        <dbReference type="ARBA" id="ARBA00022679"/>
    </source>
</evidence>
<evidence type="ECO:0000256" key="2">
    <source>
        <dbReference type="ARBA" id="ARBA00022475"/>
    </source>
</evidence>
<dbReference type="Proteomes" id="UP000305888">
    <property type="component" value="Chromosome"/>
</dbReference>
<accession>A0A5B8FWG1</accession>
<keyword evidence="3" id="KW-0997">Cell inner membrane</keyword>
<dbReference type="PANTHER" id="PTHR30606">
    <property type="entry name" value="LIPID A BIOSYNTHESIS LAUROYL ACYLTRANSFERASE"/>
    <property type="match status" value="1"/>
</dbReference>
<keyword evidence="5" id="KW-0472">Membrane</keyword>
<protein>
    <recommendedName>
        <fullName evidence="9">Lauroyl acyltransferase</fullName>
    </recommendedName>
</protein>
<keyword evidence="8" id="KW-1185">Reference proteome</keyword>
<dbReference type="KEGG" id="ppru:FDP22_14275"/>
<evidence type="ECO:0000256" key="1">
    <source>
        <dbReference type="ARBA" id="ARBA00004533"/>
    </source>
</evidence>
<evidence type="ECO:0000313" key="7">
    <source>
        <dbReference type="EMBL" id="QDL92845.1"/>
    </source>
</evidence>
<dbReference type="InterPro" id="IPR004960">
    <property type="entry name" value="LipA_acyltrans"/>
</dbReference>
<reference evidence="7 8" key="1">
    <citation type="submission" date="2019-06" db="EMBL/GenBank/DDBJ databases">
        <title>Genome sequence of Rhodobacteraceae bacterium D4M1.</title>
        <authorList>
            <person name="Cao J."/>
        </authorList>
    </citation>
    <scope>NUCLEOTIDE SEQUENCE [LARGE SCALE GENOMIC DNA]</scope>
    <source>
        <strain evidence="7 8">D4M1</strain>
    </source>
</reference>
<keyword evidence="2" id="KW-1003">Cell membrane</keyword>
<dbReference type="OrthoDB" id="9801955at2"/>
<dbReference type="EMBL" id="CP040818">
    <property type="protein sequence ID" value="QDL92845.1"/>
    <property type="molecule type" value="Genomic_DNA"/>
</dbReference>
<dbReference type="RefSeq" id="WP_138574686.1">
    <property type="nucleotide sequence ID" value="NZ_CP040818.1"/>
</dbReference>
<sequence length="293" mass="32454">MTPAASRPLGKRLGFAVEYALLRVGVAAISLLPIDRRIAAVGRVGEMLVPRVPALRRRAMANLDLALPGTPPERQEEILREMGNNFGRLLMEYGLLTELMREPERVHLDGPGLQAIRASQAAGRGAIIVSAHFGNWESIRMGLKHAGIECGMIYRAFNNPHFDTLVRGRMLAAGEPVMVKGRKGMRAFVEHLSHGGVALILVDQKQTGAPRLPFMGIPAETVPAAAQLALRHKIPMVPAFGRRLEDGQSFDVTLEAPIEGADALERMVTVNARISDWIRRYPGQWLWLHHRWR</sequence>
<keyword evidence="4" id="KW-0808">Transferase</keyword>
<gene>
    <name evidence="7" type="ORF">FDP22_14275</name>
</gene>
<name>A0A5B8FWG1_9RHOB</name>
<dbReference type="AlphaFoldDB" id="A0A5B8FWG1"/>
<evidence type="ECO:0008006" key="9">
    <source>
        <dbReference type="Google" id="ProtNLM"/>
    </source>
</evidence>
<dbReference type="CDD" id="cd07984">
    <property type="entry name" value="LPLAT_LABLAT-like"/>
    <property type="match status" value="1"/>
</dbReference>
<proteinExistence type="predicted"/>
<evidence type="ECO:0000256" key="6">
    <source>
        <dbReference type="ARBA" id="ARBA00023315"/>
    </source>
</evidence>
<dbReference type="GO" id="GO:0009247">
    <property type="term" value="P:glycolipid biosynthetic process"/>
    <property type="evidence" value="ECO:0007669"/>
    <property type="project" value="UniProtKB-ARBA"/>
</dbReference>
<organism evidence="7 8">
    <name type="scientific">Paroceanicella profunda</name>
    <dbReference type="NCBI Taxonomy" id="2579971"/>
    <lineage>
        <taxon>Bacteria</taxon>
        <taxon>Pseudomonadati</taxon>
        <taxon>Pseudomonadota</taxon>
        <taxon>Alphaproteobacteria</taxon>
        <taxon>Rhodobacterales</taxon>
        <taxon>Paracoccaceae</taxon>
        <taxon>Paroceanicella</taxon>
    </lineage>
</organism>
<dbReference type="GO" id="GO:0005886">
    <property type="term" value="C:plasma membrane"/>
    <property type="evidence" value="ECO:0007669"/>
    <property type="project" value="UniProtKB-SubCell"/>
</dbReference>
<dbReference type="PANTHER" id="PTHR30606:SF10">
    <property type="entry name" value="PHOSPHATIDYLINOSITOL MANNOSIDE ACYLTRANSFERASE"/>
    <property type="match status" value="1"/>
</dbReference>
<dbReference type="GO" id="GO:0016746">
    <property type="term" value="F:acyltransferase activity"/>
    <property type="evidence" value="ECO:0007669"/>
    <property type="project" value="UniProtKB-KW"/>
</dbReference>
<keyword evidence="6" id="KW-0012">Acyltransferase</keyword>
<evidence type="ECO:0000256" key="3">
    <source>
        <dbReference type="ARBA" id="ARBA00022519"/>
    </source>
</evidence>
<comment type="subcellular location">
    <subcellularLocation>
        <location evidence="1">Cell inner membrane</location>
    </subcellularLocation>
</comment>